<dbReference type="EMBL" id="JAOPGA020001054">
    <property type="protein sequence ID" value="KAL0484540.1"/>
    <property type="molecule type" value="Genomic_DNA"/>
</dbReference>
<evidence type="ECO:0008006" key="11">
    <source>
        <dbReference type="Google" id="ProtNLM"/>
    </source>
</evidence>
<keyword evidence="4 8" id="KW-1133">Transmembrane helix</keyword>
<keyword evidence="2 8" id="KW-0812">Transmembrane</keyword>
<dbReference type="InterPro" id="IPR009617">
    <property type="entry name" value="Seipin"/>
</dbReference>
<evidence type="ECO:0000313" key="10">
    <source>
        <dbReference type="Proteomes" id="UP001431209"/>
    </source>
</evidence>
<accession>A0AAW2Z564</accession>
<reference evidence="9 10" key="1">
    <citation type="submission" date="2024-03" db="EMBL/GenBank/DDBJ databases">
        <title>The Acrasis kona genome and developmental transcriptomes reveal deep origins of eukaryotic multicellular pathways.</title>
        <authorList>
            <person name="Sheikh S."/>
            <person name="Fu C.-J."/>
            <person name="Brown M.W."/>
            <person name="Baldauf S.L."/>
        </authorList>
    </citation>
    <scope>NUCLEOTIDE SEQUENCE [LARGE SCALE GENOMIC DNA]</scope>
    <source>
        <strain evidence="9 10">ATCC MYA-3509</strain>
    </source>
</reference>
<comment type="caution">
    <text evidence="9">The sequence shown here is derived from an EMBL/GenBank/DDBJ whole genome shotgun (WGS) entry which is preliminary data.</text>
</comment>
<evidence type="ECO:0000256" key="5">
    <source>
        <dbReference type="ARBA" id="ARBA00023098"/>
    </source>
</evidence>
<dbReference type="GO" id="GO:0005789">
    <property type="term" value="C:endoplasmic reticulum membrane"/>
    <property type="evidence" value="ECO:0007669"/>
    <property type="project" value="UniProtKB-SubCell"/>
</dbReference>
<keyword evidence="10" id="KW-1185">Reference proteome</keyword>
<dbReference type="Pfam" id="PF06775">
    <property type="entry name" value="Seipin"/>
    <property type="match status" value="1"/>
</dbReference>
<comment type="subcellular location">
    <subcellularLocation>
        <location evidence="1">Endoplasmic reticulum membrane</location>
        <topology evidence="1">Multi-pass membrane protein</topology>
    </subcellularLocation>
</comment>
<evidence type="ECO:0000313" key="9">
    <source>
        <dbReference type="EMBL" id="KAL0484540.1"/>
    </source>
</evidence>
<dbReference type="GO" id="GO:0006629">
    <property type="term" value="P:lipid metabolic process"/>
    <property type="evidence" value="ECO:0007669"/>
    <property type="project" value="UniProtKB-KW"/>
</dbReference>
<feature type="compositionally biased region" description="Basic and acidic residues" evidence="7">
    <location>
        <begin position="342"/>
        <end position="356"/>
    </location>
</feature>
<evidence type="ECO:0000256" key="8">
    <source>
        <dbReference type="SAM" id="Phobius"/>
    </source>
</evidence>
<dbReference type="Proteomes" id="UP001431209">
    <property type="component" value="Unassembled WGS sequence"/>
</dbReference>
<dbReference type="GO" id="GO:0140042">
    <property type="term" value="P:lipid droplet formation"/>
    <property type="evidence" value="ECO:0007669"/>
    <property type="project" value="UniProtKB-ARBA"/>
</dbReference>
<feature type="region of interest" description="Disordered" evidence="7">
    <location>
        <begin position="334"/>
        <end position="356"/>
    </location>
</feature>
<dbReference type="PANTHER" id="PTHR21212">
    <property type="entry name" value="BERNARDINELLI-SEIP CONGENITAL LIPODYSTROPHY 2 HOMOLOG BSCL2 PROTEIN"/>
    <property type="match status" value="1"/>
</dbReference>
<feature type="compositionally biased region" description="Acidic residues" evidence="7">
    <location>
        <begin position="298"/>
        <end position="311"/>
    </location>
</feature>
<protein>
    <recommendedName>
        <fullName evidence="11">Seipin</fullName>
    </recommendedName>
</protein>
<keyword evidence="5" id="KW-0443">Lipid metabolism</keyword>
<evidence type="ECO:0000256" key="3">
    <source>
        <dbReference type="ARBA" id="ARBA00022824"/>
    </source>
</evidence>
<keyword evidence="6 8" id="KW-0472">Membrane</keyword>
<proteinExistence type="predicted"/>
<keyword evidence="3" id="KW-0256">Endoplasmic reticulum</keyword>
<dbReference type="AlphaFoldDB" id="A0AAW2Z564"/>
<evidence type="ECO:0000256" key="7">
    <source>
        <dbReference type="SAM" id="MobiDB-lite"/>
    </source>
</evidence>
<evidence type="ECO:0000256" key="2">
    <source>
        <dbReference type="ARBA" id="ARBA00022692"/>
    </source>
</evidence>
<feature type="region of interest" description="Disordered" evidence="7">
    <location>
        <begin position="287"/>
        <end position="311"/>
    </location>
</feature>
<dbReference type="CDD" id="cd23995">
    <property type="entry name" value="Seipin_BSCL2_like"/>
    <property type="match status" value="1"/>
</dbReference>
<evidence type="ECO:0000256" key="6">
    <source>
        <dbReference type="ARBA" id="ARBA00023136"/>
    </source>
</evidence>
<evidence type="ECO:0000256" key="4">
    <source>
        <dbReference type="ARBA" id="ARBA00022989"/>
    </source>
</evidence>
<evidence type="ECO:0000256" key="1">
    <source>
        <dbReference type="ARBA" id="ARBA00004477"/>
    </source>
</evidence>
<sequence>MLQTCVDVPLRLCGYIVESIKNMIVNNRISKFLRYNYKWMIVVFVFYFVVLFGMLSITFVGLTYSLITFAPDLHFSYPLYFDYSIIDTYPTCVVLLEGRSTMFNGQQNANTLLKDIIVEMTLPETPQNADAGMFMISIELSGNNQTLFRSNRPVRRHMLKYSNQMYQAAETLVYMPFYLVGLRDFKQKTKISMIVGSDQSLMNSLNRVLSSAQVMTARLSSPKIQLYDARIDFISEVQGWRYYTYHHPWLSIAILFPLLATIEATTLFFTLAFIITSCCVAYKMEQDSNEDTDRVSEDENTEEQVEEITEEDADLDLVQISELPIHSTIRRRKDANMYPEAEVEHSEPEDDNKKDA</sequence>
<gene>
    <name evidence="9" type="ORF">AKO1_011622</name>
</gene>
<feature type="transmembrane region" description="Helical" evidence="8">
    <location>
        <begin position="249"/>
        <end position="275"/>
    </location>
</feature>
<dbReference type="PANTHER" id="PTHR21212:SF0">
    <property type="entry name" value="SEIPIN"/>
    <property type="match status" value="1"/>
</dbReference>
<name>A0AAW2Z564_9EUKA</name>
<feature type="transmembrane region" description="Helical" evidence="8">
    <location>
        <begin position="39"/>
        <end position="67"/>
    </location>
</feature>
<organism evidence="9 10">
    <name type="scientific">Acrasis kona</name>
    <dbReference type="NCBI Taxonomy" id="1008807"/>
    <lineage>
        <taxon>Eukaryota</taxon>
        <taxon>Discoba</taxon>
        <taxon>Heterolobosea</taxon>
        <taxon>Tetramitia</taxon>
        <taxon>Eutetramitia</taxon>
        <taxon>Acrasidae</taxon>
        <taxon>Acrasis</taxon>
    </lineage>
</organism>